<dbReference type="GO" id="GO:0005737">
    <property type="term" value="C:cytoplasm"/>
    <property type="evidence" value="ECO:0007669"/>
    <property type="project" value="UniProtKB-SubCell"/>
</dbReference>
<evidence type="ECO:0000313" key="10">
    <source>
        <dbReference type="WBParaSite" id="HDID_0000179201-mRNA-1"/>
    </source>
</evidence>
<sequence>MDAFSNEFETAVINFDRNKLDGLMKQPQPYDICRYILENTRDSRVIYFVGEWLSRAVIREWSSELCSDGFTRLTEDNITRTKPYKLAEFLVNWVFNRDLEISVGAQQKILNPIAVIAKLSALDEISNNFVDPGTEPKELCTFLKMLILNISANFAPIVPFSTYERERSRILSGLALFSVLISEFSKSNSPYDCLNLPFECFERMQDGFENFEWVNLFKMLITLIGRLLAKPGWVTFLQADDVLTFRLVNCLELVTSIDLHKKNVKAEKRDIESGILIDSRWESALGINSISDCLSILLKFYALLREKEDYSQRIFTSIATVVSVRFRDQPDAYNVEHAAICMSALARSLVPLNINPFEGISANLISTQESSSYKPLQLTLDKAPPLHIRFAEIEGKFQPIGSALRPSELPLLALMCGSFFNKVQDLLRLITSYFNTADSMSDNEVQVKFSATMFYLNAAYEFLTFAKNILYACLIVEAGVLQQVGLNQDELQDAVLSAHEASERLLGHIRDTYCSDTYRCETDVPIPLTTGKMAERDYLAYQLKQAYIQTRNYFESHLRDVLRVCIASRIAPLDGFRNDSILCRVPVDFPIQDMKYFEESLYEIGELANEFQGNFVNGVFEDLRLILSNRADQWLQLGSATPNTVFDDIHQILLFLGHILVQGSSDFGTTRGARYTWETQFEAREGYAHLILIGSSYSSPGSQITSLLHRISTFFILITYFYLFIFDSNIFLSQETCASRVDAKDLQHDIELREMYMYLIESITAKNCGESDVIPAFIKTFRILFQLLAMLIKSDSSPPLLVEDMCWIFTRLVLTFFSFRRNVEVGFMEEHPSVQLLWSKMFRSSVHGPWEFDRLKWALVNVAISLTMSTIGILERWAGEPRIVKRAEMLLFVIARHILPFMGRMCQAIDEDLPVLVELWQKLCSAMLAAIQRADIPSEHLIDFINACTQGAWYLRTAHKRTSGGNLFYKVLSQVHTELEALTSGSALQNNPDRYRTLFFSGLATVRGLSRALCGIMRDSTSRLFMESKLKISTAGVKEIPKFMWQGSFANILSVCVGPLSPEICSALDAFSLVLSMFDEVAESVLVYLMDVPVTLTPQELSEFRQIIGGIDITFPEPYTAATQFLMLTVLLCHQYRMAHFDAATGSFMPVEEKRVEELLSIFSMLKSILDFGSEMVMRNPRPVGKASLGGNICFVCLRLILPLMIVDHLKVPEILTAFFTLVTSITYDFPESICKLFDSNHTETLDRFSAFLHFGLFQDASDTVTLRTLDTIEYIVKFCLQLSNTDPIKTALIEHLNLNEELIGDFLNLVISKYPPSIEILERISQCIFALALLDMMGTAGYTVANQFLQSCESEFYAPLSSFEKNLIPVFYSRQELKPSNCDRFIGSLPGLLVKTVSDSSLPKIEISNIRLFTYPGSKNLIICLTNDTSEFAVDRKVILKPLPSHVFSWTMTKATQKYILAMIPLPQSYHDIRLQIHTSHWIIHLTNPLDLDGIQSYDGDLDGNEIEDAASELTHPWRIVLECGSEEYHINECLKRIFRHHIVLGEWITLRQSLFGGCRVRLSRNPTGKLTLEALSCYRNVHHLLIDRLKREGFVILREGSWKSYESEVVTLNDFRDALLAELRLLKSALCGPLIRHVMESNLPLVTDALPKTESALQIASIVANWRNFGSGCKPIDQSVISEVVNERNIIVITSACTTTNSIISRLSV</sequence>
<protein>
    <submittedName>
        <fullName evidence="10">Xpo1 domain-containing protein</fullName>
    </submittedName>
</protein>
<evidence type="ECO:0000256" key="1">
    <source>
        <dbReference type="ARBA" id="ARBA00004123"/>
    </source>
</evidence>
<dbReference type="OrthoDB" id="5548448at2759"/>
<dbReference type="Proteomes" id="UP000274504">
    <property type="component" value="Unassembled WGS sequence"/>
</dbReference>
<dbReference type="SUPFAM" id="SSF48371">
    <property type="entry name" value="ARM repeat"/>
    <property type="match status" value="1"/>
</dbReference>
<keyword evidence="4" id="KW-0813">Transport</keyword>
<dbReference type="GO" id="GO:0005049">
    <property type="term" value="F:nuclear export signal receptor activity"/>
    <property type="evidence" value="ECO:0007669"/>
    <property type="project" value="InterPro"/>
</dbReference>
<dbReference type="GO" id="GO:0005643">
    <property type="term" value="C:nuclear pore"/>
    <property type="evidence" value="ECO:0007669"/>
    <property type="project" value="TreeGrafter"/>
</dbReference>
<reference evidence="8 9" key="2">
    <citation type="submission" date="2018-11" db="EMBL/GenBank/DDBJ databases">
        <authorList>
            <consortium name="Pathogen Informatics"/>
        </authorList>
    </citation>
    <scope>NUCLEOTIDE SEQUENCE [LARGE SCALE GENOMIC DNA]</scope>
</reference>
<proteinExistence type="inferred from homology"/>
<dbReference type="EMBL" id="UYSG01000372">
    <property type="protein sequence ID" value="VDL19254.1"/>
    <property type="molecule type" value="Genomic_DNA"/>
</dbReference>
<keyword evidence="6" id="KW-0653">Protein transport</keyword>
<keyword evidence="7" id="KW-0539">Nucleus</keyword>
<accession>A0A0R3SBE8</accession>
<evidence type="ECO:0000256" key="7">
    <source>
        <dbReference type="ARBA" id="ARBA00023242"/>
    </source>
</evidence>
<evidence type="ECO:0000256" key="2">
    <source>
        <dbReference type="ARBA" id="ARBA00004496"/>
    </source>
</evidence>
<dbReference type="GO" id="GO:0006611">
    <property type="term" value="P:protein export from nucleus"/>
    <property type="evidence" value="ECO:0007669"/>
    <property type="project" value="TreeGrafter"/>
</dbReference>
<reference evidence="10" key="1">
    <citation type="submission" date="2016-04" db="UniProtKB">
        <authorList>
            <consortium name="WormBaseParasite"/>
        </authorList>
    </citation>
    <scope>IDENTIFICATION</scope>
</reference>
<evidence type="ECO:0000256" key="5">
    <source>
        <dbReference type="ARBA" id="ARBA00022490"/>
    </source>
</evidence>
<comment type="similarity">
    <text evidence="3">Belongs to the exportin family.</text>
</comment>
<comment type="subcellular location">
    <subcellularLocation>
        <location evidence="2">Cytoplasm</location>
    </subcellularLocation>
    <subcellularLocation>
        <location evidence="1">Nucleus</location>
    </subcellularLocation>
</comment>
<dbReference type="PANTHER" id="PTHR12596:SF1">
    <property type="entry name" value="EXPORTIN-4"/>
    <property type="match status" value="1"/>
</dbReference>
<organism evidence="10">
    <name type="scientific">Hymenolepis diminuta</name>
    <name type="common">Rat tapeworm</name>
    <dbReference type="NCBI Taxonomy" id="6216"/>
    <lineage>
        <taxon>Eukaryota</taxon>
        <taxon>Metazoa</taxon>
        <taxon>Spiralia</taxon>
        <taxon>Lophotrochozoa</taxon>
        <taxon>Platyhelminthes</taxon>
        <taxon>Cestoda</taxon>
        <taxon>Eucestoda</taxon>
        <taxon>Cyclophyllidea</taxon>
        <taxon>Hymenolepididae</taxon>
        <taxon>Hymenolepis</taxon>
    </lineage>
</organism>
<gene>
    <name evidence="8" type="ORF">HDID_LOCUS1793</name>
</gene>
<keyword evidence="5" id="KW-0963">Cytoplasm</keyword>
<evidence type="ECO:0000256" key="6">
    <source>
        <dbReference type="ARBA" id="ARBA00022927"/>
    </source>
</evidence>
<name>A0A0R3SBE8_HYMDI</name>
<dbReference type="STRING" id="6216.A0A0R3SBE8"/>
<dbReference type="InterPro" id="IPR016024">
    <property type="entry name" value="ARM-type_fold"/>
</dbReference>
<evidence type="ECO:0000313" key="9">
    <source>
        <dbReference type="Proteomes" id="UP000274504"/>
    </source>
</evidence>
<evidence type="ECO:0000256" key="4">
    <source>
        <dbReference type="ARBA" id="ARBA00022448"/>
    </source>
</evidence>
<dbReference type="InterPro" id="IPR044189">
    <property type="entry name" value="XPO4/7-like"/>
</dbReference>
<dbReference type="WBParaSite" id="HDID_0000179201-mRNA-1">
    <property type="protein sequence ID" value="HDID_0000179201-mRNA-1"/>
    <property type="gene ID" value="HDID_0000179201"/>
</dbReference>
<evidence type="ECO:0000256" key="3">
    <source>
        <dbReference type="ARBA" id="ARBA00009466"/>
    </source>
</evidence>
<evidence type="ECO:0000313" key="8">
    <source>
        <dbReference type="EMBL" id="VDL19254.1"/>
    </source>
</evidence>
<dbReference type="PANTHER" id="PTHR12596">
    <property type="entry name" value="EXPORTIN 4,7-RELATED"/>
    <property type="match status" value="1"/>
</dbReference>